<organism evidence="1 2">
    <name type="scientific">Euplotes crassus</name>
    <dbReference type="NCBI Taxonomy" id="5936"/>
    <lineage>
        <taxon>Eukaryota</taxon>
        <taxon>Sar</taxon>
        <taxon>Alveolata</taxon>
        <taxon>Ciliophora</taxon>
        <taxon>Intramacronucleata</taxon>
        <taxon>Spirotrichea</taxon>
        <taxon>Hypotrichia</taxon>
        <taxon>Euplotida</taxon>
        <taxon>Euplotidae</taxon>
        <taxon>Moneuplotes</taxon>
    </lineage>
</organism>
<protein>
    <submittedName>
        <fullName evidence="1">Uncharacterized protein</fullName>
    </submittedName>
</protein>
<proteinExistence type="predicted"/>
<keyword evidence="2" id="KW-1185">Reference proteome</keyword>
<evidence type="ECO:0000313" key="2">
    <source>
        <dbReference type="Proteomes" id="UP001295684"/>
    </source>
</evidence>
<accession>A0AAD1X7B3</accession>
<dbReference type="Proteomes" id="UP001295684">
    <property type="component" value="Unassembled WGS sequence"/>
</dbReference>
<comment type="caution">
    <text evidence="1">The sequence shown here is derived from an EMBL/GenBank/DDBJ whole genome shotgun (WGS) entry which is preliminary data.</text>
</comment>
<gene>
    <name evidence="1" type="ORF">ECRASSUSDP1_LOCUS4875</name>
</gene>
<name>A0AAD1X7B3_EUPCR</name>
<dbReference type="AlphaFoldDB" id="A0AAD1X7B3"/>
<dbReference type="EMBL" id="CAMPGE010004690">
    <property type="protein sequence ID" value="CAI2363539.1"/>
    <property type="molecule type" value="Genomic_DNA"/>
</dbReference>
<sequence length="63" mass="7538">MSLLDNMLQLYTLEISSLISGQVNEKSLHKNNYKYSLKLREWCRKRNRRLSHHACVHKPQSHC</sequence>
<reference evidence="1" key="1">
    <citation type="submission" date="2023-07" db="EMBL/GenBank/DDBJ databases">
        <authorList>
            <consortium name="AG Swart"/>
            <person name="Singh M."/>
            <person name="Singh A."/>
            <person name="Seah K."/>
            <person name="Emmerich C."/>
        </authorList>
    </citation>
    <scope>NUCLEOTIDE SEQUENCE</scope>
    <source>
        <strain evidence="1">DP1</strain>
    </source>
</reference>
<evidence type="ECO:0000313" key="1">
    <source>
        <dbReference type="EMBL" id="CAI2363539.1"/>
    </source>
</evidence>